<gene>
    <name evidence="3" type="ORF">A4H34_07440</name>
</gene>
<comment type="similarity">
    <text evidence="2">Belongs to the gluconeogenesis factor family.</text>
</comment>
<dbReference type="GO" id="GO:0043743">
    <property type="term" value="F:LPPG:FO 2-phospho-L-lactate transferase activity"/>
    <property type="evidence" value="ECO:0007669"/>
    <property type="project" value="InterPro"/>
</dbReference>
<dbReference type="STRING" id="1823756.A4H34_07440"/>
<dbReference type="InterPro" id="IPR002882">
    <property type="entry name" value="CofD"/>
</dbReference>
<reference evidence="3 4" key="1">
    <citation type="submission" date="2016-04" db="EMBL/GenBank/DDBJ databases">
        <title>Peptidophaga gingivicola gen. nov., sp. nov., isolated from human subgingival plaque.</title>
        <authorList>
            <person name="Beall C.J."/>
            <person name="Mokrzan E.M."/>
            <person name="Griffen A.L."/>
            <person name="Leys E.J."/>
        </authorList>
    </citation>
    <scope>NUCLEOTIDE SEQUENCE [LARGE SCALE GENOMIC DNA]</scope>
    <source>
        <strain evidence="3 4">BA112</strain>
    </source>
</reference>
<dbReference type="GO" id="GO:0008360">
    <property type="term" value="P:regulation of cell shape"/>
    <property type="evidence" value="ECO:0007669"/>
    <property type="project" value="UniProtKB-UniRule"/>
</dbReference>
<evidence type="ECO:0000256" key="2">
    <source>
        <dbReference type="HAMAP-Rule" id="MF_00973"/>
    </source>
</evidence>
<keyword evidence="4" id="KW-1185">Reference proteome</keyword>
<dbReference type="PANTHER" id="PTHR30135">
    <property type="entry name" value="UNCHARACTERIZED PROTEIN YVCK-RELATED"/>
    <property type="match status" value="1"/>
</dbReference>
<evidence type="ECO:0000313" key="3">
    <source>
        <dbReference type="EMBL" id="OAP86929.1"/>
    </source>
</evidence>
<dbReference type="SUPFAM" id="SSF142338">
    <property type="entry name" value="CofD-like"/>
    <property type="match status" value="1"/>
</dbReference>
<evidence type="ECO:0000256" key="1">
    <source>
        <dbReference type="ARBA" id="ARBA00022490"/>
    </source>
</evidence>
<dbReference type="EMBL" id="LVZK01000001">
    <property type="protein sequence ID" value="OAP86929.1"/>
    <property type="molecule type" value="Genomic_DNA"/>
</dbReference>
<evidence type="ECO:0000313" key="4">
    <source>
        <dbReference type="Proteomes" id="UP000078368"/>
    </source>
</evidence>
<dbReference type="InterPro" id="IPR038136">
    <property type="entry name" value="CofD-like_dom_sf"/>
</dbReference>
<dbReference type="Gene3D" id="3.40.50.10680">
    <property type="entry name" value="CofD-like domains"/>
    <property type="match status" value="1"/>
</dbReference>
<dbReference type="RefSeq" id="WP_064231554.1">
    <property type="nucleotide sequence ID" value="NZ_LVZK01000001.1"/>
</dbReference>
<dbReference type="AlphaFoldDB" id="A0A179B6E8"/>
<dbReference type="Pfam" id="PF01933">
    <property type="entry name" value="CofD"/>
    <property type="match status" value="1"/>
</dbReference>
<dbReference type="GO" id="GO:0005737">
    <property type="term" value="C:cytoplasm"/>
    <property type="evidence" value="ECO:0007669"/>
    <property type="project" value="UniProtKB-SubCell"/>
</dbReference>
<comment type="subcellular location">
    <subcellularLocation>
        <location evidence="2">Cytoplasm</location>
    </subcellularLocation>
</comment>
<dbReference type="NCBIfam" id="TIGR01826">
    <property type="entry name" value="CofD_related"/>
    <property type="match status" value="1"/>
</dbReference>
<name>A0A179B6E8_9ACTO</name>
<dbReference type="Proteomes" id="UP000078368">
    <property type="component" value="Unassembled WGS sequence"/>
</dbReference>
<comment type="caution">
    <text evidence="3">The sequence shown here is derived from an EMBL/GenBank/DDBJ whole genome shotgun (WGS) entry which is preliminary data.</text>
</comment>
<protein>
    <recommendedName>
        <fullName evidence="2">Putative gluconeogenesis factor</fullName>
    </recommendedName>
</protein>
<comment type="function">
    <text evidence="2">Required for morphogenesis under gluconeogenic growth conditions.</text>
</comment>
<sequence length="326" mass="34629">MNGADDAKRGFYGPKVVALGGGHGLFASLSALRLMTHNVTAVVTVADDGGSSGRLRKEFGVLPPGDLRMALSALCDDGEWGQTWRDVLQHRFTSNGPMSGHALGNLLILALWEQMGDSVLALDWVGQLLGIKGRVLPMSPEPLEIEAIVDFGGPRAPIRGQVAVASTPGTVEHIGIVPENPPAQPEAVEAILDADWVIVGPGSWYTSVIPHFLVPKLREALCTTKARKALALNLNADKETKGMGAAAHIRSLRDHCPDLRFDIIVADPTSIDDIDGAERAATECGAQLLLRQVRMSDGSARHDPLRLAAAYRDAFTGIFGDVAGAE</sequence>
<organism evidence="3 4">
    <name type="scientific">Peptidiphaga gingivicola</name>
    <dbReference type="NCBI Taxonomy" id="2741497"/>
    <lineage>
        <taxon>Bacteria</taxon>
        <taxon>Bacillati</taxon>
        <taxon>Actinomycetota</taxon>
        <taxon>Actinomycetes</taxon>
        <taxon>Actinomycetales</taxon>
        <taxon>Actinomycetaceae</taxon>
        <taxon>Peptidiphaga</taxon>
    </lineage>
</organism>
<dbReference type="InterPro" id="IPR010119">
    <property type="entry name" value="Gluconeogen_factor"/>
</dbReference>
<dbReference type="HAMAP" id="MF_00973">
    <property type="entry name" value="Gluconeogen_factor"/>
    <property type="match status" value="1"/>
</dbReference>
<dbReference type="OrthoDB" id="9783842at2"/>
<keyword evidence="1 2" id="KW-0963">Cytoplasm</keyword>
<proteinExistence type="inferred from homology"/>
<accession>A0A179B6E8</accession>
<dbReference type="PANTHER" id="PTHR30135:SF3">
    <property type="entry name" value="GLUCONEOGENESIS FACTOR-RELATED"/>
    <property type="match status" value="1"/>
</dbReference>
<dbReference type="CDD" id="cd07187">
    <property type="entry name" value="YvcK_like"/>
    <property type="match status" value="1"/>
</dbReference>